<evidence type="ECO:0000259" key="5">
    <source>
        <dbReference type="PROSITE" id="PS51394"/>
    </source>
</evidence>
<dbReference type="HOGENOM" id="CLU_036003_0_0_1"/>
<evidence type="ECO:0000256" key="2">
    <source>
        <dbReference type="ARBA" id="ARBA00022574"/>
    </source>
</evidence>
<dbReference type="InterPro" id="IPR038122">
    <property type="entry name" value="PFU_sf"/>
</dbReference>
<name>C4V8N5_VAIC1</name>
<evidence type="ECO:0000313" key="7">
    <source>
        <dbReference type="Proteomes" id="UP000009082"/>
    </source>
</evidence>
<dbReference type="PANTHER" id="PTHR19849:SF0">
    <property type="entry name" value="PHOSPHOLIPASE A-2-ACTIVATING PROTEIN"/>
    <property type="match status" value="1"/>
</dbReference>
<dbReference type="Pfam" id="PF00400">
    <property type="entry name" value="WD40"/>
    <property type="match status" value="2"/>
</dbReference>
<dbReference type="FunCoup" id="C4V8N5">
    <property type="interactions" value="320"/>
</dbReference>
<feature type="repeat" description="WD" evidence="4">
    <location>
        <begin position="86"/>
        <end position="125"/>
    </location>
</feature>
<reference evidence="7" key="1">
    <citation type="journal article" date="2009" name="PLoS Pathog.">
        <title>Genomic analyses of the microsporidian Nosema ceranae, an emergent pathogen of honey bees.</title>
        <authorList>
            <person name="Cornman R.S."/>
            <person name="Chen Y.P."/>
            <person name="Schatz M.C."/>
            <person name="Street C."/>
            <person name="Zhao Y."/>
            <person name="Desany B."/>
            <person name="Egholm M."/>
            <person name="Hutchison S."/>
            <person name="Pettis J.S."/>
            <person name="Lipkin W.I."/>
            <person name="Evans J.D."/>
        </authorList>
    </citation>
    <scope>NUCLEOTIDE SEQUENCE [LARGE SCALE GENOMIC DNA]</scope>
    <source>
        <strain evidence="7">BRL01</strain>
    </source>
</reference>
<dbReference type="PANTHER" id="PTHR19849">
    <property type="entry name" value="PHOSPHOLIPASE A-2-ACTIVATING PROTEIN"/>
    <property type="match status" value="1"/>
</dbReference>
<dbReference type="AlphaFoldDB" id="C4V8N5"/>
<keyword evidence="3" id="KW-0677">Repeat</keyword>
<dbReference type="GO" id="GO:0043130">
    <property type="term" value="F:ubiquitin binding"/>
    <property type="evidence" value="ECO:0007669"/>
    <property type="project" value="TreeGrafter"/>
</dbReference>
<dbReference type="Gene3D" id="2.130.10.10">
    <property type="entry name" value="YVTN repeat-like/Quinoprotein amine dehydrogenase"/>
    <property type="match status" value="2"/>
</dbReference>
<dbReference type="Proteomes" id="UP000009082">
    <property type="component" value="Unassembled WGS sequence"/>
</dbReference>
<dbReference type="InterPro" id="IPR015943">
    <property type="entry name" value="WD40/YVTN_repeat-like_dom_sf"/>
</dbReference>
<dbReference type="PROSITE" id="PS50294">
    <property type="entry name" value="WD_REPEATS_REGION"/>
    <property type="match status" value="1"/>
</dbReference>
<dbReference type="Pfam" id="PF09070">
    <property type="entry name" value="PFU"/>
    <property type="match status" value="1"/>
</dbReference>
<dbReference type="SMART" id="SM00320">
    <property type="entry name" value="WD40"/>
    <property type="match status" value="6"/>
</dbReference>
<dbReference type="GO" id="GO:0005634">
    <property type="term" value="C:nucleus"/>
    <property type="evidence" value="ECO:0007669"/>
    <property type="project" value="TreeGrafter"/>
</dbReference>
<dbReference type="KEGG" id="nce:NCER_100867"/>
<dbReference type="STRING" id="578460.C4V8N5"/>
<sequence>MLEIQNMINCSTKDLKDVIVTDKYIITVGREELIFIYDKNNTLIKKLNPDSGNVNSVVFDKNLIYVGCQSGAINIFDIKTSEKSVLYGHTGNVCCLKIRNNILLSGSWDHSLKMWDINKKIILSSIDHPGTVWCVSFIDDNRFVTGCADKVLRIYKNNYLEMTMTLHNFCIRSVCVRNNFIYSVDNEGTLLKTSLTGDLLSHNSFKDFMYCVILYGENLLCCGENGKIYILNNNLHIIDEISVPCTSCWKAFLHENILYVCGSDGTLYVFQDKKSDEDIKEKFNKIKEQRGGIKEFTSDGQKYKIIDNIVYQWLDDSWVQIGEQGESYDYSFNVELEGKYFTLSFNKKDNIYDVAENFLKVNKLNYEYKDEIIEYIRKNFKQDNFKTYESINSEGVKRTLASFNNIKYIFINLNKINKEHGEFLEKELLWLLQNNMRFVALDLYRYFTVHGFNFDLTFLMRFAAKDRKESLAFTRLITVLYCDPPFNLESLFPVIQKLRDIGYLNDSDLDDYYNNRSVRNQLQL</sequence>
<gene>
    <name evidence="6" type="ORF">NCER_100867</name>
</gene>
<dbReference type="OrthoDB" id="10265988at2759"/>
<feature type="domain" description="PFU" evidence="5">
    <location>
        <begin position="295"/>
        <end position="390"/>
    </location>
</feature>
<evidence type="ECO:0000256" key="4">
    <source>
        <dbReference type="PROSITE-ProRule" id="PRU00221"/>
    </source>
</evidence>
<dbReference type="GO" id="GO:0010992">
    <property type="term" value="P:ubiquitin recycling"/>
    <property type="evidence" value="ECO:0007669"/>
    <property type="project" value="TreeGrafter"/>
</dbReference>
<dbReference type="PROSITE" id="PS51394">
    <property type="entry name" value="PFU"/>
    <property type="match status" value="1"/>
</dbReference>
<dbReference type="SUPFAM" id="SSF50978">
    <property type="entry name" value="WD40 repeat-like"/>
    <property type="match status" value="1"/>
</dbReference>
<evidence type="ECO:0000256" key="1">
    <source>
        <dbReference type="ARBA" id="ARBA00022490"/>
    </source>
</evidence>
<evidence type="ECO:0000313" key="6">
    <source>
        <dbReference type="EMBL" id="EEQ82413.1"/>
    </source>
</evidence>
<accession>C4V8N5</accession>
<dbReference type="EMBL" id="ACOL01000060">
    <property type="protein sequence ID" value="EEQ82413.1"/>
    <property type="molecule type" value="Genomic_DNA"/>
</dbReference>
<dbReference type="InterPro" id="IPR036322">
    <property type="entry name" value="WD40_repeat_dom_sf"/>
</dbReference>
<dbReference type="InterPro" id="IPR015155">
    <property type="entry name" value="PFU"/>
</dbReference>
<keyword evidence="2 4" id="KW-0853">WD repeat</keyword>
<keyword evidence="1" id="KW-0963">Cytoplasm</keyword>
<dbReference type="PROSITE" id="PS00678">
    <property type="entry name" value="WD_REPEATS_1"/>
    <property type="match status" value="1"/>
</dbReference>
<dbReference type="Gene3D" id="3.10.20.870">
    <property type="entry name" value="PFU (PLAA family ubiquitin binding), C-terminal domain"/>
    <property type="match status" value="1"/>
</dbReference>
<dbReference type="OMA" id="KKKDHTI"/>
<dbReference type="InterPro" id="IPR019775">
    <property type="entry name" value="WD40_repeat_CS"/>
</dbReference>
<dbReference type="InterPro" id="IPR001680">
    <property type="entry name" value="WD40_rpt"/>
</dbReference>
<dbReference type="VEuPathDB" id="MicrosporidiaDB:NCER_100867"/>
<evidence type="ECO:0000256" key="3">
    <source>
        <dbReference type="ARBA" id="ARBA00022737"/>
    </source>
</evidence>
<dbReference type="GO" id="GO:0005737">
    <property type="term" value="C:cytoplasm"/>
    <property type="evidence" value="ECO:0007669"/>
    <property type="project" value="TreeGrafter"/>
</dbReference>
<dbReference type="GO" id="GO:0043161">
    <property type="term" value="P:proteasome-mediated ubiquitin-dependent protein catabolic process"/>
    <property type="evidence" value="ECO:0007669"/>
    <property type="project" value="TreeGrafter"/>
</dbReference>
<proteinExistence type="predicted"/>
<organism evidence="7">
    <name type="scientific">Vairimorpha ceranae (strain BRL01)</name>
    <name type="common">Microsporidian parasite</name>
    <name type="synonym">Nosema ceranae</name>
    <dbReference type="NCBI Taxonomy" id="578460"/>
    <lineage>
        <taxon>Eukaryota</taxon>
        <taxon>Fungi</taxon>
        <taxon>Fungi incertae sedis</taxon>
        <taxon>Microsporidia</taxon>
        <taxon>Nosematidae</taxon>
        <taxon>Vairimorpha</taxon>
    </lineage>
</organism>
<dbReference type="InParanoid" id="C4V8N5"/>
<dbReference type="PROSITE" id="PS50082">
    <property type="entry name" value="WD_REPEATS_2"/>
    <property type="match status" value="1"/>
</dbReference>
<protein>
    <recommendedName>
        <fullName evidence="5">PFU domain-containing protein</fullName>
    </recommendedName>
</protein>